<keyword evidence="4" id="KW-1185">Reference proteome</keyword>
<organism evidence="3 4">
    <name type="scientific">Lutibacter maritimus</name>
    <dbReference type="NCBI Taxonomy" id="593133"/>
    <lineage>
        <taxon>Bacteria</taxon>
        <taxon>Pseudomonadati</taxon>
        <taxon>Bacteroidota</taxon>
        <taxon>Flavobacteriia</taxon>
        <taxon>Flavobacteriales</taxon>
        <taxon>Flavobacteriaceae</taxon>
        <taxon>Lutibacter</taxon>
    </lineage>
</organism>
<gene>
    <name evidence="3" type="ORF">SAMN04488006_1601</name>
</gene>
<protein>
    <recommendedName>
        <fullName evidence="2">Heavy metal binding domain-containing protein</fullName>
    </recommendedName>
</protein>
<sequence>MKTKISIVLMAFVLFSISTAKAQQKEVKTTAHKHVEKVMYVCPMHADIKSEKPGTCSICKMDLKKMELKTDSTKMKHKLMKQPVYSCPMHADIKSNKPANCSKCGMKLVLKKETKDTDQKK</sequence>
<dbReference type="STRING" id="593133.SAMN04488006_1601"/>
<dbReference type="InterPro" id="IPR045800">
    <property type="entry name" value="HMBD"/>
</dbReference>
<evidence type="ECO:0000313" key="3">
    <source>
        <dbReference type="EMBL" id="SFS48638.1"/>
    </source>
</evidence>
<dbReference type="AlphaFoldDB" id="A0A1I6Q8F1"/>
<dbReference type="EMBL" id="FOZP01000003">
    <property type="protein sequence ID" value="SFS48638.1"/>
    <property type="molecule type" value="Genomic_DNA"/>
</dbReference>
<feature type="domain" description="Heavy metal binding" evidence="2">
    <location>
        <begin position="84"/>
        <end position="109"/>
    </location>
</feature>
<feature type="chain" id="PRO_5011630791" description="Heavy metal binding domain-containing protein" evidence="1">
    <location>
        <begin position="23"/>
        <end position="121"/>
    </location>
</feature>
<feature type="signal peptide" evidence="1">
    <location>
        <begin position="1"/>
        <end position="22"/>
    </location>
</feature>
<reference evidence="4" key="1">
    <citation type="submission" date="2016-10" db="EMBL/GenBank/DDBJ databases">
        <authorList>
            <person name="Varghese N."/>
            <person name="Submissions S."/>
        </authorList>
    </citation>
    <scope>NUCLEOTIDE SEQUENCE [LARGE SCALE GENOMIC DNA]</scope>
    <source>
        <strain evidence="4">DSM 24450</strain>
    </source>
</reference>
<dbReference type="OrthoDB" id="9757546at2"/>
<dbReference type="RefSeq" id="WP_090224610.1">
    <property type="nucleotide sequence ID" value="NZ_FOZP01000003.1"/>
</dbReference>
<evidence type="ECO:0000313" key="4">
    <source>
        <dbReference type="Proteomes" id="UP000199312"/>
    </source>
</evidence>
<evidence type="ECO:0000256" key="1">
    <source>
        <dbReference type="SAM" id="SignalP"/>
    </source>
</evidence>
<name>A0A1I6Q8F1_9FLAO</name>
<dbReference type="Pfam" id="PF19335">
    <property type="entry name" value="HMBD"/>
    <property type="match status" value="2"/>
</dbReference>
<keyword evidence="1" id="KW-0732">Signal</keyword>
<evidence type="ECO:0000259" key="2">
    <source>
        <dbReference type="Pfam" id="PF19335"/>
    </source>
</evidence>
<proteinExistence type="predicted"/>
<feature type="domain" description="Heavy metal binding" evidence="2">
    <location>
        <begin position="40"/>
        <end position="65"/>
    </location>
</feature>
<accession>A0A1I6Q8F1</accession>
<dbReference type="Proteomes" id="UP000199312">
    <property type="component" value="Unassembled WGS sequence"/>
</dbReference>
<dbReference type="GO" id="GO:0046872">
    <property type="term" value="F:metal ion binding"/>
    <property type="evidence" value="ECO:0007669"/>
    <property type="project" value="InterPro"/>
</dbReference>